<dbReference type="InterPro" id="IPR000639">
    <property type="entry name" value="Epox_hydrolase-like"/>
</dbReference>
<organism evidence="2 3">
    <name type="scientific">Hazenella coriacea</name>
    <dbReference type="NCBI Taxonomy" id="1179467"/>
    <lineage>
        <taxon>Bacteria</taxon>
        <taxon>Bacillati</taxon>
        <taxon>Bacillota</taxon>
        <taxon>Bacilli</taxon>
        <taxon>Bacillales</taxon>
        <taxon>Thermoactinomycetaceae</taxon>
        <taxon>Hazenella</taxon>
    </lineage>
</organism>
<dbReference type="GO" id="GO:0003824">
    <property type="term" value="F:catalytic activity"/>
    <property type="evidence" value="ECO:0007669"/>
    <property type="project" value="InterPro"/>
</dbReference>
<dbReference type="PANTHER" id="PTHR43433:SF5">
    <property type="entry name" value="AB HYDROLASE-1 DOMAIN-CONTAINING PROTEIN"/>
    <property type="match status" value="1"/>
</dbReference>
<evidence type="ECO:0000313" key="2">
    <source>
        <dbReference type="EMBL" id="TCS95799.1"/>
    </source>
</evidence>
<evidence type="ECO:0000313" key="3">
    <source>
        <dbReference type="Proteomes" id="UP000294937"/>
    </source>
</evidence>
<name>A0A4R3L830_9BACL</name>
<dbReference type="Pfam" id="PF12697">
    <property type="entry name" value="Abhydrolase_6"/>
    <property type="match status" value="1"/>
</dbReference>
<dbReference type="PANTHER" id="PTHR43433">
    <property type="entry name" value="HYDROLASE, ALPHA/BETA FOLD FAMILY PROTEIN"/>
    <property type="match status" value="1"/>
</dbReference>
<dbReference type="PRINTS" id="PR00111">
    <property type="entry name" value="ABHYDROLASE"/>
</dbReference>
<sequence length="259" mass="29476">MSVRLSVKQINQTAPQRVLCLNPMGCGSEIWISSMEQMSEQYEILLMDYPGFSSSEFLETQTVEELTQLVSHTLMQLPTKPLHMIGYSFGSWIAQNLVFDERLDLRSLTVMGSSDRIYNQGILMADEWENIIRNMGIDSFLAQLAFWSFCTQTFEAGSFILRSFVRGCKKSCKDPEVFLNQLQMVKSYQQGVPLSEIKVPTLIIRGEFDCLYPAFCSELLHKEIPNSQLCTVPRAGHAALWENPSFVSKEIEQFVQVNG</sequence>
<feature type="domain" description="AB hydrolase-1" evidence="1">
    <location>
        <begin position="18"/>
        <end position="247"/>
    </location>
</feature>
<dbReference type="PRINTS" id="PR00412">
    <property type="entry name" value="EPOXHYDRLASE"/>
</dbReference>
<dbReference type="AlphaFoldDB" id="A0A4R3L830"/>
<dbReference type="OrthoDB" id="9808398at2"/>
<proteinExistence type="predicted"/>
<dbReference type="EMBL" id="SMAG01000002">
    <property type="protein sequence ID" value="TCS95799.1"/>
    <property type="molecule type" value="Genomic_DNA"/>
</dbReference>
<dbReference type="InterPro" id="IPR050471">
    <property type="entry name" value="AB_hydrolase"/>
</dbReference>
<reference evidence="2 3" key="1">
    <citation type="submission" date="2019-03" db="EMBL/GenBank/DDBJ databases">
        <title>Genomic Encyclopedia of Type Strains, Phase IV (KMG-IV): sequencing the most valuable type-strain genomes for metagenomic binning, comparative biology and taxonomic classification.</title>
        <authorList>
            <person name="Goeker M."/>
        </authorList>
    </citation>
    <scope>NUCLEOTIDE SEQUENCE [LARGE SCALE GENOMIC DNA]</scope>
    <source>
        <strain evidence="2 3">DSM 45707</strain>
    </source>
</reference>
<evidence type="ECO:0000259" key="1">
    <source>
        <dbReference type="Pfam" id="PF12697"/>
    </source>
</evidence>
<dbReference type="RefSeq" id="WP_131923770.1">
    <property type="nucleotide sequence ID" value="NZ_SMAG01000002.1"/>
</dbReference>
<dbReference type="SUPFAM" id="SSF53474">
    <property type="entry name" value="alpha/beta-Hydrolases"/>
    <property type="match status" value="1"/>
</dbReference>
<dbReference type="InterPro" id="IPR029058">
    <property type="entry name" value="AB_hydrolase_fold"/>
</dbReference>
<keyword evidence="3" id="KW-1185">Reference proteome</keyword>
<protein>
    <submittedName>
        <fullName evidence="2">Pimeloyl-ACP methyl ester carboxylesterase</fullName>
    </submittedName>
</protein>
<dbReference type="Proteomes" id="UP000294937">
    <property type="component" value="Unassembled WGS sequence"/>
</dbReference>
<dbReference type="Gene3D" id="3.40.50.1820">
    <property type="entry name" value="alpha/beta hydrolase"/>
    <property type="match status" value="1"/>
</dbReference>
<dbReference type="InterPro" id="IPR000073">
    <property type="entry name" value="AB_hydrolase_1"/>
</dbReference>
<accession>A0A4R3L830</accession>
<comment type="caution">
    <text evidence="2">The sequence shown here is derived from an EMBL/GenBank/DDBJ whole genome shotgun (WGS) entry which is preliminary data.</text>
</comment>
<gene>
    <name evidence="2" type="ORF">EDD58_102380</name>
</gene>